<dbReference type="Proteomes" id="UP001367771">
    <property type="component" value="Unassembled WGS sequence"/>
</dbReference>
<dbReference type="EMBL" id="JBBBDM010000005">
    <property type="protein sequence ID" value="MEI5687848.1"/>
    <property type="molecule type" value="Genomic_DNA"/>
</dbReference>
<gene>
    <name evidence="1" type="ORF">V8201_12230</name>
</gene>
<evidence type="ECO:0000313" key="2">
    <source>
        <dbReference type="Proteomes" id="UP001367771"/>
    </source>
</evidence>
<dbReference type="Gene3D" id="1.20.5.340">
    <property type="match status" value="1"/>
</dbReference>
<organism evidence="1 2">
    <name type="scientific">Sphingomonas kyungheensis</name>
    <dbReference type="NCBI Taxonomy" id="1069987"/>
    <lineage>
        <taxon>Bacteria</taxon>
        <taxon>Pseudomonadati</taxon>
        <taxon>Pseudomonadota</taxon>
        <taxon>Alphaproteobacteria</taxon>
        <taxon>Sphingomonadales</taxon>
        <taxon>Sphingomonadaceae</taxon>
        <taxon>Sphingomonas</taxon>
    </lineage>
</organism>
<proteinExistence type="predicted"/>
<dbReference type="RefSeq" id="WP_051583402.1">
    <property type="nucleotide sequence ID" value="NZ_JBBBDM010000005.1"/>
</dbReference>
<sequence>MRLNIAKSSAVVLILAGAGTLGGCATKGFVREQIATVNTRIDGMDGRLRTVEGTSGQALAQAQAAAGQAQQNGQRIDQLNGRVDGLDQQVQQQAQQRARRPRG</sequence>
<comment type="caution">
    <text evidence="1">The sequence shown here is derived from an EMBL/GenBank/DDBJ whole genome shotgun (WGS) entry which is preliminary data.</text>
</comment>
<evidence type="ECO:0000313" key="1">
    <source>
        <dbReference type="EMBL" id="MEI5687848.1"/>
    </source>
</evidence>
<dbReference type="PROSITE" id="PS51257">
    <property type="entry name" value="PROKAR_LIPOPROTEIN"/>
    <property type="match status" value="1"/>
</dbReference>
<protein>
    <recommendedName>
        <fullName evidence="3">Lipoprotein</fullName>
    </recommendedName>
</protein>
<name>A0ABU8H4G3_9SPHN</name>
<reference evidence="1 2" key="1">
    <citation type="journal article" date="2013" name="Int. J. Syst. Evol. Microbiol.">
        <title>Sphingomonas kyungheensis sp. nov., a bacterium with ginsenoside-converting activity isolated from soil of a ginseng field.</title>
        <authorList>
            <person name="Son H.M."/>
            <person name="Yang J.E."/>
            <person name="Park Y."/>
            <person name="Han C.K."/>
            <person name="Kim S.G."/>
            <person name="Kook M."/>
            <person name="Yi T.H."/>
        </authorList>
    </citation>
    <scope>NUCLEOTIDE SEQUENCE [LARGE SCALE GENOMIC DNA]</scope>
    <source>
        <strain evidence="1 2">LMG 26582</strain>
    </source>
</reference>
<accession>A0ABU8H4G3</accession>
<evidence type="ECO:0008006" key="3">
    <source>
        <dbReference type="Google" id="ProtNLM"/>
    </source>
</evidence>
<keyword evidence="2" id="KW-1185">Reference proteome</keyword>